<dbReference type="PANTHER" id="PTHR22801:SF63">
    <property type="entry name" value="C-TYPE LECTIN DOMAIN-CONTAINING PROTEIN"/>
    <property type="match status" value="1"/>
</dbReference>
<accession>A0AAV4JL69</accession>
<reference evidence="3 4" key="1">
    <citation type="journal article" date="2021" name="Elife">
        <title>Chloroplast acquisition without the gene transfer in kleptoplastic sea slugs, Plakobranchus ocellatus.</title>
        <authorList>
            <person name="Maeda T."/>
            <person name="Takahashi S."/>
            <person name="Yoshida T."/>
            <person name="Shimamura S."/>
            <person name="Takaki Y."/>
            <person name="Nagai Y."/>
            <person name="Toyoda A."/>
            <person name="Suzuki Y."/>
            <person name="Arimoto A."/>
            <person name="Ishii H."/>
            <person name="Satoh N."/>
            <person name="Nishiyama T."/>
            <person name="Hasebe M."/>
            <person name="Maruyama T."/>
            <person name="Minagawa J."/>
            <person name="Obokata J."/>
            <person name="Shigenobu S."/>
        </authorList>
    </citation>
    <scope>NUCLEOTIDE SEQUENCE [LARGE SCALE GENOMIC DNA]</scope>
</reference>
<dbReference type="Proteomes" id="UP000762676">
    <property type="component" value="Unassembled WGS sequence"/>
</dbReference>
<dbReference type="InterPro" id="IPR016187">
    <property type="entry name" value="CTDL_fold"/>
</dbReference>
<name>A0AAV4JL69_9GAST</name>
<dbReference type="AlphaFoldDB" id="A0AAV4JL69"/>
<dbReference type="EMBL" id="BMAT01013897">
    <property type="protein sequence ID" value="GFS22448.1"/>
    <property type="molecule type" value="Genomic_DNA"/>
</dbReference>
<dbReference type="SUPFAM" id="SSF56436">
    <property type="entry name" value="C-type lectin-like"/>
    <property type="match status" value="1"/>
</dbReference>
<proteinExistence type="predicted"/>
<evidence type="ECO:0000259" key="2">
    <source>
        <dbReference type="PROSITE" id="PS50041"/>
    </source>
</evidence>
<feature type="signal peptide" evidence="1">
    <location>
        <begin position="1"/>
        <end position="17"/>
    </location>
</feature>
<dbReference type="Gene3D" id="3.10.100.10">
    <property type="entry name" value="Mannose-Binding Protein A, subunit A"/>
    <property type="match status" value="1"/>
</dbReference>
<protein>
    <submittedName>
        <fullName evidence="3">Aggrecan core protein</fullName>
    </submittedName>
</protein>
<dbReference type="InterPro" id="IPR016186">
    <property type="entry name" value="C-type_lectin-like/link_sf"/>
</dbReference>
<dbReference type="Pfam" id="PF00059">
    <property type="entry name" value="Lectin_C"/>
    <property type="match status" value="1"/>
</dbReference>
<gene>
    <name evidence="3" type="ORF">ElyMa_006951700</name>
</gene>
<feature type="domain" description="C-type lectin" evidence="2">
    <location>
        <begin position="42"/>
        <end position="152"/>
    </location>
</feature>
<dbReference type="PROSITE" id="PS50041">
    <property type="entry name" value="C_TYPE_LECTIN_2"/>
    <property type="match status" value="1"/>
</dbReference>
<evidence type="ECO:0000313" key="4">
    <source>
        <dbReference type="Proteomes" id="UP000762676"/>
    </source>
</evidence>
<feature type="chain" id="PRO_5043719230" evidence="1">
    <location>
        <begin position="18"/>
        <end position="181"/>
    </location>
</feature>
<comment type="caution">
    <text evidence="3">The sequence shown here is derived from an EMBL/GenBank/DDBJ whole genome shotgun (WGS) entry which is preliminary data.</text>
</comment>
<dbReference type="CDD" id="cd00037">
    <property type="entry name" value="CLECT"/>
    <property type="match status" value="1"/>
</dbReference>
<dbReference type="InterPro" id="IPR001304">
    <property type="entry name" value="C-type_lectin-like"/>
</dbReference>
<dbReference type="InterPro" id="IPR050801">
    <property type="entry name" value="Ca-Dep_Lectins_ImmuneDev"/>
</dbReference>
<evidence type="ECO:0000313" key="3">
    <source>
        <dbReference type="EMBL" id="GFS22448.1"/>
    </source>
</evidence>
<keyword evidence="1" id="KW-0732">Signal</keyword>
<sequence>MLLFAVTVLPLLHSVLSANVTVFNSCPSDAVKVVGSDYFQVINDTCYLFLTYESVIYDTAKAKCQANGGNLAMPKTKDVNDFLLQEMQKLKQRKPMWIGMHDKVEEGTMVWEDGTEVIDWGNYDWANSGWFGEGEDCVALDPRDKKWHDYGCLQTGLLNKIGVSRNAQLPFICQYSIEQDS</sequence>
<organism evidence="3 4">
    <name type="scientific">Elysia marginata</name>
    <dbReference type="NCBI Taxonomy" id="1093978"/>
    <lineage>
        <taxon>Eukaryota</taxon>
        <taxon>Metazoa</taxon>
        <taxon>Spiralia</taxon>
        <taxon>Lophotrochozoa</taxon>
        <taxon>Mollusca</taxon>
        <taxon>Gastropoda</taxon>
        <taxon>Heterobranchia</taxon>
        <taxon>Euthyneura</taxon>
        <taxon>Panpulmonata</taxon>
        <taxon>Sacoglossa</taxon>
        <taxon>Placobranchoidea</taxon>
        <taxon>Plakobranchidae</taxon>
        <taxon>Elysia</taxon>
    </lineage>
</organism>
<dbReference type="SMART" id="SM00034">
    <property type="entry name" value="CLECT"/>
    <property type="match status" value="1"/>
</dbReference>
<evidence type="ECO:0000256" key="1">
    <source>
        <dbReference type="SAM" id="SignalP"/>
    </source>
</evidence>
<dbReference type="PANTHER" id="PTHR22801">
    <property type="entry name" value="LITHOSTATHINE"/>
    <property type="match status" value="1"/>
</dbReference>
<keyword evidence="4" id="KW-1185">Reference proteome</keyword>